<dbReference type="InterPro" id="IPR001647">
    <property type="entry name" value="HTH_TetR"/>
</dbReference>
<dbReference type="SUPFAM" id="SSF46689">
    <property type="entry name" value="Homeodomain-like"/>
    <property type="match status" value="1"/>
</dbReference>
<dbReference type="Pfam" id="PF00440">
    <property type="entry name" value="TetR_N"/>
    <property type="match status" value="1"/>
</dbReference>
<feature type="domain" description="HTH tetR-type" evidence="3">
    <location>
        <begin position="8"/>
        <end position="67"/>
    </location>
</feature>
<dbReference type="Gene3D" id="1.10.357.10">
    <property type="entry name" value="Tetracycline Repressor, domain 2"/>
    <property type="match status" value="1"/>
</dbReference>
<accession>A0A652YVD7</accession>
<sequence>MGKAWGRDEVRHAVLRAARTKFAAKGMSVTLRELARDAGVNLGLIHKHLGNKDDILRAVLARNSQQSASVVENVESLSEAMRRLFLVGVADPDYVRIATWLTLDGRTDLLPTDEADGGTILARSGQSSDSVDVRIMFGLAAIAGWSLFGSEILNNTHVAGSDRVNIELRMADLLSAIMELPEFGPGDVQNP</sequence>
<dbReference type="EMBL" id="VNIQ01000001">
    <property type="protein sequence ID" value="TYQ07646.1"/>
    <property type="molecule type" value="Genomic_DNA"/>
</dbReference>
<proteinExistence type="predicted"/>
<dbReference type="PROSITE" id="PS50977">
    <property type="entry name" value="HTH_TETR_2"/>
    <property type="match status" value="1"/>
</dbReference>
<feature type="DNA-binding region" description="H-T-H motif" evidence="2">
    <location>
        <begin position="30"/>
        <end position="49"/>
    </location>
</feature>
<protein>
    <submittedName>
        <fullName evidence="4">TetR family transcriptional regulator</fullName>
    </submittedName>
</protein>
<evidence type="ECO:0000256" key="2">
    <source>
        <dbReference type="PROSITE-ProRule" id="PRU00335"/>
    </source>
</evidence>
<organism evidence="4">
    <name type="scientific">Nocardia globerula</name>
    <dbReference type="NCBI Taxonomy" id="1818"/>
    <lineage>
        <taxon>Bacteria</taxon>
        <taxon>Bacillati</taxon>
        <taxon>Actinomycetota</taxon>
        <taxon>Actinomycetes</taxon>
        <taxon>Mycobacteriales</taxon>
        <taxon>Nocardiaceae</taxon>
        <taxon>Nocardia</taxon>
    </lineage>
</organism>
<dbReference type="InterPro" id="IPR009057">
    <property type="entry name" value="Homeodomain-like_sf"/>
</dbReference>
<keyword evidence="1 2" id="KW-0238">DNA-binding</keyword>
<dbReference type="GO" id="GO:0003677">
    <property type="term" value="F:DNA binding"/>
    <property type="evidence" value="ECO:0007669"/>
    <property type="project" value="UniProtKB-UniRule"/>
</dbReference>
<evidence type="ECO:0000256" key="1">
    <source>
        <dbReference type="ARBA" id="ARBA00023125"/>
    </source>
</evidence>
<evidence type="ECO:0000259" key="3">
    <source>
        <dbReference type="PROSITE" id="PS50977"/>
    </source>
</evidence>
<dbReference type="PRINTS" id="PR00455">
    <property type="entry name" value="HTHTETR"/>
</dbReference>
<reference evidence="4" key="1">
    <citation type="submission" date="2019-07" db="EMBL/GenBank/DDBJ databases">
        <title>Genomic Encyclopedia of Type Strains, Phase IV (KMG-IV): sequencing the most valuable type-strain genomes for metagenomic binning, comparative biology and taxonomic classification.</title>
        <authorList>
            <person name="Goeker M."/>
        </authorList>
    </citation>
    <scope>NUCLEOTIDE SEQUENCE</scope>
    <source>
        <strain evidence="4">DSM 44596</strain>
    </source>
</reference>
<name>A0A652YVD7_NOCGL</name>
<comment type="caution">
    <text evidence="4">The sequence shown here is derived from an EMBL/GenBank/DDBJ whole genome shotgun (WGS) entry which is preliminary data.</text>
</comment>
<evidence type="ECO:0000313" key="4">
    <source>
        <dbReference type="EMBL" id="TYQ07646.1"/>
    </source>
</evidence>
<dbReference type="AlphaFoldDB" id="A0A652YVD7"/>
<gene>
    <name evidence="4" type="ORF">FNL38_10110</name>
</gene>